<dbReference type="AlphaFoldDB" id="A0A3M7QGP5"/>
<protein>
    <submittedName>
        <fullName evidence="1">Uncharacterized protein</fullName>
    </submittedName>
</protein>
<proteinExistence type="predicted"/>
<sequence>MKSHFVETPALFRKAEEGICRSCKIVSLILVYNKLEFVSSLCGLLSGNESLNLKGGFCQQLDLANTLKNIDTTVFLRSIMLHHKLRHAFGPCTRINLAHVKTFLIKNAWPNNFFYAFGATPKKIVHRNKLNWKRSCFLVYSKNLSEETEILLIQDSKNIEK</sequence>
<keyword evidence="2" id="KW-1185">Reference proteome</keyword>
<evidence type="ECO:0000313" key="2">
    <source>
        <dbReference type="Proteomes" id="UP000276133"/>
    </source>
</evidence>
<accession>A0A3M7QGP5</accession>
<reference evidence="1 2" key="1">
    <citation type="journal article" date="2018" name="Sci. Rep.">
        <title>Genomic signatures of local adaptation to the degree of environmental predictability in rotifers.</title>
        <authorList>
            <person name="Franch-Gras L."/>
            <person name="Hahn C."/>
            <person name="Garcia-Roger E.M."/>
            <person name="Carmona M.J."/>
            <person name="Serra M."/>
            <person name="Gomez A."/>
        </authorList>
    </citation>
    <scope>NUCLEOTIDE SEQUENCE [LARGE SCALE GENOMIC DNA]</scope>
    <source>
        <strain evidence="1">HYR1</strain>
    </source>
</reference>
<comment type="caution">
    <text evidence="1">The sequence shown here is derived from an EMBL/GenBank/DDBJ whole genome shotgun (WGS) entry which is preliminary data.</text>
</comment>
<organism evidence="1 2">
    <name type="scientific">Brachionus plicatilis</name>
    <name type="common">Marine rotifer</name>
    <name type="synonym">Brachionus muelleri</name>
    <dbReference type="NCBI Taxonomy" id="10195"/>
    <lineage>
        <taxon>Eukaryota</taxon>
        <taxon>Metazoa</taxon>
        <taxon>Spiralia</taxon>
        <taxon>Gnathifera</taxon>
        <taxon>Rotifera</taxon>
        <taxon>Eurotatoria</taxon>
        <taxon>Monogononta</taxon>
        <taxon>Pseudotrocha</taxon>
        <taxon>Ploima</taxon>
        <taxon>Brachionidae</taxon>
        <taxon>Brachionus</taxon>
    </lineage>
</organism>
<dbReference type="Proteomes" id="UP000276133">
    <property type="component" value="Unassembled WGS sequence"/>
</dbReference>
<dbReference type="EMBL" id="REGN01006234">
    <property type="protein sequence ID" value="RNA10334.1"/>
    <property type="molecule type" value="Genomic_DNA"/>
</dbReference>
<gene>
    <name evidence="1" type="ORF">BpHYR1_051728</name>
</gene>
<evidence type="ECO:0000313" key="1">
    <source>
        <dbReference type="EMBL" id="RNA10334.1"/>
    </source>
</evidence>
<name>A0A3M7QGP5_BRAPC</name>